<dbReference type="Proteomes" id="UP000533469">
    <property type="component" value="Unassembled WGS sequence"/>
</dbReference>
<protein>
    <submittedName>
        <fullName evidence="1">Uncharacterized protein</fullName>
    </submittedName>
</protein>
<dbReference type="RefSeq" id="WP_183189609.1">
    <property type="nucleotide sequence ID" value="NZ_JACICD010000003.1"/>
</dbReference>
<evidence type="ECO:0000313" key="1">
    <source>
        <dbReference type="EMBL" id="MBB3771456.1"/>
    </source>
</evidence>
<dbReference type="EMBL" id="JACICD010000003">
    <property type="protein sequence ID" value="MBB3771456.1"/>
    <property type="molecule type" value="Genomic_DNA"/>
</dbReference>
<accession>A0A839Z9Q3</accession>
<comment type="caution">
    <text evidence="1">The sequence shown here is derived from an EMBL/GenBank/DDBJ whole genome shotgun (WGS) entry which is preliminary data.</text>
</comment>
<name>A0A839Z9Q3_9HYPH</name>
<sequence length="74" mass="8594">MNTNPNGDELRKILCRLEMGMVLTVPDRWLERNIVGTRVSRALLVEEIAHQFHCICHLEIDGIRFERQGFPFTG</sequence>
<organism evidence="1 2">
    <name type="scientific">Ancylobacter tetraedralis</name>
    <dbReference type="NCBI Taxonomy" id="217068"/>
    <lineage>
        <taxon>Bacteria</taxon>
        <taxon>Pseudomonadati</taxon>
        <taxon>Pseudomonadota</taxon>
        <taxon>Alphaproteobacteria</taxon>
        <taxon>Hyphomicrobiales</taxon>
        <taxon>Xanthobacteraceae</taxon>
        <taxon>Ancylobacter</taxon>
    </lineage>
</organism>
<evidence type="ECO:0000313" key="2">
    <source>
        <dbReference type="Proteomes" id="UP000533469"/>
    </source>
</evidence>
<keyword evidence="2" id="KW-1185">Reference proteome</keyword>
<reference evidence="1 2" key="1">
    <citation type="submission" date="2020-08" db="EMBL/GenBank/DDBJ databases">
        <title>Genomic Encyclopedia of Type Strains, Phase IV (KMG-IV): sequencing the most valuable type-strain genomes for metagenomic binning, comparative biology and taxonomic classification.</title>
        <authorList>
            <person name="Goeker M."/>
        </authorList>
    </citation>
    <scope>NUCLEOTIDE SEQUENCE [LARGE SCALE GENOMIC DNA]</scope>
    <source>
        <strain evidence="1 2">DSM 5895</strain>
    </source>
</reference>
<proteinExistence type="predicted"/>
<gene>
    <name evidence="1" type="ORF">FHS55_002055</name>
</gene>
<dbReference type="AlphaFoldDB" id="A0A839Z9Q3"/>